<dbReference type="Pfam" id="PF19063">
    <property type="entry name" value="DUF5759"/>
    <property type="match status" value="1"/>
</dbReference>
<dbReference type="AlphaFoldDB" id="A0A6C0J1D4"/>
<proteinExistence type="predicted"/>
<dbReference type="InterPro" id="IPR043977">
    <property type="entry name" value="DUF5759"/>
</dbReference>
<reference evidence="1" key="1">
    <citation type="journal article" date="2020" name="Nature">
        <title>Giant virus diversity and host interactions through global metagenomics.</title>
        <authorList>
            <person name="Schulz F."/>
            <person name="Roux S."/>
            <person name="Paez-Espino D."/>
            <person name="Jungbluth S."/>
            <person name="Walsh D.A."/>
            <person name="Denef V.J."/>
            <person name="McMahon K.D."/>
            <person name="Konstantinidis K.T."/>
            <person name="Eloe-Fadrosh E.A."/>
            <person name="Kyrpides N.C."/>
            <person name="Woyke T."/>
        </authorList>
    </citation>
    <scope>NUCLEOTIDE SEQUENCE</scope>
    <source>
        <strain evidence="1">GVMAG-M-3300025138-11</strain>
    </source>
</reference>
<accession>A0A6C0J1D4</accession>
<evidence type="ECO:0000313" key="1">
    <source>
        <dbReference type="EMBL" id="QHT97463.1"/>
    </source>
</evidence>
<name>A0A6C0J1D4_9ZZZZ</name>
<protein>
    <submittedName>
        <fullName evidence="1">Uncharacterized protein</fullName>
    </submittedName>
</protein>
<dbReference type="EMBL" id="MN740277">
    <property type="protein sequence ID" value="QHT97463.1"/>
    <property type="molecule type" value="Genomic_DNA"/>
</dbReference>
<sequence>MLNINSLNNVRDQKEINKHQIYKKVLDRCYHRIKTISQKGDSFGVFVIPEYIFGIPKFDTLNCANYIINKLKINQFKVIYTYPNLLFISWEHIPSEIYNSKKKPENKKKSIENISIEKPKFRYKTDYNPSSNFLNKIN</sequence>
<organism evidence="1">
    <name type="scientific">viral metagenome</name>
    <dbReference type="NCBI Taxonomy" id="1070528"/>
    <lineage>
        <taxon>unclassified sequences</taxon>
        <taxon>metagenomes</taxon>
        <taxon>organismal metagenomes</taxon>
    </lineage>
</organism>